<dbReference type="InterPro" id="IPR000390">
    <property type="entry name" value="Small_drug/metabolite_transptr"/>
</dbReference>
<evidence type="ECO:0000256" key="9">
    <source>
        <dbReference type="RuleBase" id="RU003942"/>
    </source>
</evidence>
<keyword evidence="12" id="KW-1185">Reference proteome</keyword>
<reference evidence="12" key="1">
    <citation type="journal article" date="2019" name="Int. J. Syst. Evol. Microbiol.">
        <title>The Global Catalogue of Microorganisms (GCM) 10K type strain sequencing project: providing services to taxonomists for standard genome sequencing and annotation.</title>
        <authorList>
            <consortium name="The Broad Institute Genomics Platform"/>
            <consortium name="The Broad Institute Genome Sequencing Center for Infectious Disease"/>
            <person name="Wu L."/>
            <person name="Ma J."/>
        </authorList>
    </citation>
    <scope>NUCLEOTIDE SEQUENCE [LARGE SCALE GENOMIC DNA]</scope>
    <source>
        <strain evidence="12">CGMCC 1.15197</strain>
    </source>
</reference>
<dbReference type="Pfam" id="PF00893">
    <property type="entry name" value="Multi_Drug_Res"/>
    <property type="match status" value="1"/>
</dbReference>
<keyword evidence="4 9" id="KW-0812">Transmembrane</keyword>
<sequence>MPWTFAVTRFFIVMHWLLLVLAGLAEVAFAFCLGKAKLATSSDSVGWYAAFACCAGLSFYLLNLSLAQLPVGTAYAVWTGIGAVGTVAVGVLAFGDPLTGPRLFFLITLIGSVLGLKAVSP</sequence>
<feature type="transmembrane region" description="Helical" evidence="10">
    <location>
        <begin position="103"/>
        <end position="120"/>
    </location>
</feature>
<evidence type="ECO:0000256" key="3">
    <source>
        <dbReference type="ARBA" id="ARBA00022475"/>
    </source>
</evidence>
<evidence type="ECO:0000256" key="2">
    <source>
        <dbReference type="ARBA" id="ARBA00022448"/>
    </source>
</evidence>
<comment type="subcellular location">
    <subcellularLocation>
        <location evidence="1 9">Cell membrane</location>
        <topology evidence="1 9">Multi-pass membrane protein</topology>
    </subcellularLocation>
</comment>
<dbReference type="InterPro" id="IPR045324">
    <property type="entry name" value="Small_multidrug_res"/>
</dbReference>
<dbReference type="Proteomes" id="UP000632273">
    <property type="component" value="Unassembled WGS sequence"/>
</dbReference>
<evidence type="ECO:0000256" key="5">
    <source>
        <dbReference type="ARBA" id="ARBA00022989"/>
    </source>
</evidence>
<dbReference type="SUPFAM" id="SSF103481">
    <property type="entry name" value="Multidrug resistance efflux transporter EmrE"/>
    <property type="match status" value="1"/>
</dbReference>
<protein>
    <recommendedName>
        <fullName evidence="8">Guanidinium exporter</fullName>
    </recommendedName>
</protein>
<evidence type="ECO:0000256" key="1">
    <source>
        <dbReference type="ARBA" id="ARBA00004651"/>
    </source>
</evidence>
<evidence type="ECO:0000256" key="8">
    <source>
        <dbReference type="ARBA" id="ARBA00039168"/>
    </source>
</evidence>
<keyword evidence="5 10" id="KW-1133">Transmembrane helix</keyword>
<feature type="transmembrane region" description="Helical" evidence="10">
    <location>
        <begin position="12"/>
        <end position="33"/>
    </location>
</feature>
<dbReference type="InterPro" id="IPR037185">
    <property type="entry name" value="EmrE-like"/>
</dbReference>
<comment type="caution">
    <text evidence="11">The sequence shown here is derived from an EMBL/GenBank/DDBJ whole genome shotgun (WGS) entry which is preliminary data.</text>
</comment>
<comment type="similarity">
    <text evidence="7">Belongs to the drug/metabolite transporter (DMT) superfamily. Small multidrug resistance (SMR) (TC 2.A.7.1) family. Gdx/SugE subfamily.</text>
</comment>
<dbReference type="PANTHER" id="PTHR30561:SF0">
    <property type="entry name" value="GUANIDINIUM EXPORTER"/>
    <property type="match status" value="1"/>
</dbReference>
<proteinExistence type="inferred from homology"/>
<evidence type="ECO:0000313" key="11">
    <source>
        <dbReference type="EMBL" id="GGF13246.1"/>
    </source>
</evidence>
<evidence type="ECO:0000256" key="6">
    <source>
        <dbReference type="ARBA" id="ARBA00023136"/>
    </source>
</evidence>
<keyword evidence="6 10" id="KW-0472">Membrane</keyword>
<dbReference type="Gene3D" id="1.10.3730.20">
    <property type="match status" value="1"/>
</dbReference>
<keyword evidence="3" id="KW-1003">Cell membrane</keyword>
<name>A0ABQ1U9Y6_9BACT</name>
<evidence type="ECO:0000256" key="4">
    <source>
        <dbReference type="ARBA" id="ARBA00022692"/>
    </source>
</evidence>
<feature type="transmembrane region" description="Helical" evidence="10">
    <location>
        <begin position="45"/>
        <end position="63"/>
    </location>
</feature>
<feature type="transmembrane region" description="Helical" evidence="10">
    <location>
        <begin position="75"/>
        <end position="94"/>
    </location>
</feature>
<dbReference type="PANTHER" id="PTHR30561">
    <property type="entry name" value="SMR FAMILY PROTON-DEPENDENT DRUG EFFLUX TRANSPORTER SUGE"/>
    <property type="match status" value="1"/>
</dbReference>
<keyword evidence="2" id="KW-0813">Transport</keyword>
<accession>A0ABQ1U9Y6</accession>
<evidence type="ECO:0000313" key="12">
    <source>
        <dbReference type="Proteomes" id="UP000632273"/>
    </source>
</evidence>
<evidence type="ECO:0000256" key="10">
    <source>
        <dbReference type="SAM" id="Phobius"/>
    </source>
</evidence>
<dbReference type="EMBL" id="BMHT01000004">
    <property type="protein sequence ID" value="GGF13246.1"/>
    <property type="molecule type" value="Genomic_DNA"/>
</dbReference>
<organism evidence="11 12">
    <name type="scientific">Hymenobacter cavernae</name>
    <dbReference type="NCBI Taxonomy" id="2044852"/>
    <lineage>
        <taxon>Bacteria</taxon>
        <taxon>Pseudomonadati</taxon>
        <taxon>Bacteroidota</taxon>
        <taxon>Cytophagia</taxon>
        <taxon>Cytophagales</taxon>
        <taxon>Hymenobacteraceae</taxon>
        <taxon>Hymenobacter</taxon>
    </lineage>
</organism>
<gene>
    <name evidence="11" type="ORF">GCM10011383_25570</name>
</gene>
<evidence type="ECO:0000256" key="7">
    <source>
        <dbReference type="ARBA" id="ARBA00038151"/>
    </source>
</evidence>